<evidence type="ECO:0000259" key="3">
    <source>
        <dbReference type="Pfam" id="PF02470"/>
    </source>
</evidence>
<dbReference type="RefSeq" id="WP_092530678.1">
    <property type="nucleotide sequence ID" value="NZ_FOWW01000004.1"/>
</dbReference>
<feature type="domain" description="Mammalian cell entry C-terminal" evidence="4">
    <location>
        <begin position="125"/>
        <end position="346"/>
    </location>
</feature>
<protein>
    <submittedName>
        <fullName evidence="5">Virulence factor Mce family protein</fullName>
    </submittedName>
</protein>
<evidence type="ECO:0000259" key="4">
    <source>
        <dbReference type="Pfam" id="PF11887"/>
    </source>
</evidence>
<reference evidence="6" key="1">
    <citation type="submission" date="2016-10" db="EMBL/GenBank/DDBJ databases">
        <authorList>
            <person name="Varghese N."/>
            <person name="Submissions S."/>
        </authorList>
    </citation>
    <scope>NUCLEOTIDE SEQUENCE [LARGE SCALE GENOMIC DNA]</scope>
    <source>
        <strain evidence="6">CGMCC 4.5579</strain>
    </source>
</reference>
<proteinExistence type="predicted"/>
<dbReference type="PANTHER" id="PTHR33371">
    <property type="entry name" value="INTERMEMBRANE PHOSPHOLIPID TRANSPORT SYSTEM BINDING PROTEIN MLAD-RELATED"/>
    <property type="match status" value="1"/>
</dbReference>
<dbReference type="InterPro" id="IPR005693">
    <property type="entry name" value="Mce"/>
</dbReference>
<dbReference type="STRING" id="587909.SAMN05421810_104303"/>
<keyword evidence="2" id="KW-0472">Membrane</keyword>
<dbReference type="GO" id="GO:0005576">
    <property type="term" value="C:extracellular region"/>
    <property type="evidence" value="ECO:0007669"/>
    <property type="project" value="TreeGrafter"/>
</dbReference>
<name>A0A1I5VBK9_9PSEU</name>
<dbReference type="InterPro" id="IPR003399">
    <property type="entry name" value="Mce/MlaD"/>
</dbReference>
<dbReference type="Proteomes" id="UP000198727">
    <property type="component" value="Unassembled WGS sequence"/>
</dbReference>
<dbReference type="InterPro" id="IPR052336">
    <property type="entry name" value="MlaD_Phospholipid_Transporter"/>
</dbReference>
<dbReference type="PANTHER" id="PTHR33371:SF19">
    <property type="entry name" value="MCE-FAMILY PROTEIN MCE4A"/>
    <property type="match status" value="1"/>
</dbReference>
<evidence type="ECO:0000256" key="2">
    <source>
        <dbReference type="SAM" id="Phobius"/>
    </source>
</evidence>
<keyword evidence="6" id="KW-1185">Reference proteome</keyword>
<dbReference type="Pfam" id="PF11887">
    <property type="entry name" value="Mce4_CUP1"/>
    <property type="match status" value="1"/>
</dbReference>
<dbReference type="GO" id="GO:0051701">
    <property type="term" value="P:biological process involved in interaction with host"/>
    <property type="evidence" value="ECO:0007669"/>
    <property type="project" value="TreeGrafter"/>
</dbReference>
<dbReference type="Pfam" id="PF02470">
    <property type="entry name" value="MlaD"/>
    <property type="match status" value="1"/>
</dbReference>
<dbReference type="InterPro" id="IPR024516">
    <property type="entry name" value="Mce_C"/>
</dbReference>
<keyword evidence="2" id="KW-1133">Transmembrane helix</keyword>
<dbReference type="NCBIfam" id="TIGR00996">
    <property type="entry name" value="Mtu_fam_mce"/>
    <property type="match status" value="1"/>
</dbReference>
<keyword evidence="2" id="KW-0812">Transmembrane</keyword>
<gene>
    <name evidence="5" type="ORF">SAMN05421810_104303</name>
</gene>
<feature type="domain" description="Mce/MlaD" evidence="3">
    <location>
        <begin position="41"/>
        <end position="117"/>
    </location>
</feature>
<evidence type="ECO:0000313" key="6">
    <source>
        <dbReference type="Proteomes" id="UP000198727"/>
    </source>
</evidence>
<dbReference type="EMBL" id="FOWW01000004">
    <property type="protein sequence ID" value="SFQ04893.1"/>
    <property type="molecule type" value="Genomic_DNA"/>
</dbReference>
<evidence type="ECO:0000256" key="1">
    <source>
        <dbReference type="SAM" id="MobiDB-lite"/>
    </source>
</evidence>
<feature type="region of interest" description="Disordered" evidence="1">
    <location>
        <begin position="331"/>
        <end position="400"/>
    </location>
</feature>
<accession>A0A1I5VBK9</accession>
<organism evidence="5 6">
    <name type="scientific">Amycolatopsis arida</name>
    <dbReference type="NCBI Taxonomy" id="587909"/>
    <lineage>
        <taxon>Bacteria</taxon>
        <taxon>Bacillati</taxon>
        <taxon>Actinomycetota</taxon>
        <taxon>Actinomycetes</taxon>
        <taxon>Pseudonocardiales</taxon>
        <taxon>Pseudonocardiaceae</taxon>
        <taxon>Amycolatopsis</taxon>
    </lineage>
</organism>
<evidence type="ECO:0000313" key="5">
    <source>
        <dbReference type="EMBL" id="SFQ04893.1"/>
    </source>
</evidence>
<feature type="transmembrane region" description="Helical" evidence="2">
    <location>
        <begin position="12"/>
        <end position="35"/>
    </location>
</feature>
<sequence>MSARSALRSARYPLLGLVFLVVIASFLALTVAVYAKVFSRTVEVELETDRIGNQMRIGSEVKLRDVRVGEVSALRSDGRRAVLTLALNPEQVHRVPANVTARLLPKTLFGERFVSLEVPDRPAPVPLAAGAVIPQDRSANAVEIERVLDELMPVLRAVQPQKLAATLTAVATALEGRGASLGETVRLLDGYVRELVPALPDLTAVLADAAPVAEGYGRAGPDLLAALADLTATSRTLVARRDTLRELMVAGTTVALDAHAFLAANRDNVIGLVAAGRGPAEVLARYAPQYPCLLRQVADLVPKAEEFVGKGTDHPGIATFTAEITVNRGPYVPGVDTPRYGDRRGPRCYALSGPGEHPPAYPADGPFEDGSTKPAARQPQHGALPPGGGGAPEGAAGSLAHSPAERDLLGVLLSPRLGVPPPEVPGWSSLLVGPLYRGAEVVLR</sequence>
<dbReference type="AlphaFoldDB" id="A0A1I5VBK9"/>
<dbReference type="OrthoDB" id="3460188at2"/>